<accession>A0ABV6YGR4</accession>
<dbReference type="PANTHER" id="PTHR47245:SF2">
    <property type="entry name" value="PEPTIDYL-PROLYL CIS-TRANS ISOMERASE HP_0175-RELATED"/>
    <property type="match status" value="1"/>
</dbReference>
<feature type="domain" description="PpiC" evidence="9">
    <location>
        <begin position="119"/>
        <end position="221"/>
    </location>
</feature>
<dbReference type="RefSeq" id="WP_377031700.1">
    <property type="nucleotide sequence ID" value="NZ_JBHOMY010000122.1"/>
</dbReference>
<dbReference type="InterPro" id="IPR046357">
    <property type="entry name" value="PPIase_dom_sf"/>
</dbReference>
<dbReference type="InterPro" id="IPR050245">
    <property type="entry name" value="PrsA_foldase"/>
</dbReference>
<dbReference type="InterPro" id="IPR000297">
    <property type="entry name" value="PPIase_PpiC"/>
</dbReference>
<evidence type="ECO:0000313" key="11">
    <source>
        <dbReference type="Proteomes" id="UP001593940"/>
    </source>
</evidence>
<proteinExistence type="inferred from homology"/>
<gene>
    <name evidence="10" type="ORF">ACETIH_27880</name>
</gene>
<dbReference type="Proteomes" id="UP001593940">
    <property type="component" value="Unassembled WGS sequence"/>
</dbReference>
<name>A0ABV6YGR4_9HYPH</name>
<evidence type="ECO:0000256" key="2">
    <source>
        <dbReference type="ARBA" id="ARBA00007656"/>
    </source>
</evidence>
<reference evidence="10 11" key="1">
    <citation type="submission" date="2024-09" db="EMBL/GenBank/DDBJ databases">
        <title>Nodulacao em especies de Leguminosae Basais da Amazonia e Caracterizacao dos Rizobios e Bacterias Associadas aos Nodulos.</title>
        <authorList>
            <person name="Jambeiro I.C.A."/>
            <person name="Lopes I.S."/>
            <person name="Aguiar E.R.G.R."/>
            <person name="Santos A.F.J."/>
            <person name="Dos Santos J.M.F."/>
            <person name="Gross E."/>
        </authorList>
    </citation>
    <scope>NUCLEOTIDE SEQUENCE [LARGE SCALE GENOMIC DNA]</scope>
    <source>
        <strain evidence="10 11">BRUESC1165</strain>
    </source>
</reference>
<comment type="catalytic activity">
    <reaction evidence="1">
        <text>[protein]-peptidylproline (omega=180) = [protein]-peptidylproline (omega=0)</text>
        <dbReference type="Rhea" id="RHEA:16237"/>
        <dbReference type="Rhea" id="RHEA-COMP:10747"/>
        <dbReference type="Rhea" id="RHEA-COMP:10748"/>
        <dbReference type="ChEBI" id="CHEBI:83833"/>
        <dbReference type="ChEBI" id="CHEBI:83834"/>
        <dbReference type="EC" id="5.2.1.8"/>
    </reaction>
</comment>
<sequence length="277" mass="30165">MSACSVKNLPNGPRSPVKVNSVIISRALISREVQNHPAPTPAAAWKAATLALVVKEALVQEVKRLGISAEPVADGAGRRETEDEARMRALVESEVMTPEPSEDECRRYYGSNLARFRSPDIYEAAHILIPALHDNAEAYEAAREQARVLIEALTANPEAFDNLARLHSACPSGKVGGNLGQITTGQTTPEFEAALVRMKAGNISANPVETRYGFHLIRLDRKIEGQVLPFDVVRERIAAYLTESVARRAQAQYVARLLGSCQIEGIEIPSPGELNVH</sequence>
<evidence type="ECO:0000256" key="5">
    <source>
        <dbReference type="ARBA" id="ARBA00023110"/>
    </source>
</evidence>
<comment type="similarity">
    <text evidence="2">Belongs to the PpiC/parvulin rotamase family.</text>
</comment>
<evidence type="ECO:0000256" key="1">
    <source>
        <dbReference type="ARBA" id="ARBA00000971"/>
    </source>
</evidence>
<keyword evidence="11" id="KW-1185">Reference proteome</keyword>
<evidence type="ECO:0000256" key="7">
    <source>
        <dbReference type="ARBA" id="ARBA00031484"/>
    </source>
</evidence>
<dbReference type="Gene3D" id="3.10.50.40">
    <property type="match status" value="1"/>
</dbReference>
<dbReference type="SUPFAM" id="SSF109998">
    <property type="entry name" value="Triger factor/SurA peptide-binding domain-like"/>
    <property type="match status" value="1"/>
</dbReference>
<dbReference type="PROSITE" id="PS50198">
    <property type="entry name" value="PPIC_PPIASE_2"/>
    <property type="match status" value="1"/>
</dbReference>
<evidence type="ECO:0000256" key="6">
    <source>
        <dbReference type="ARBA" id="ARBA00030642"/>
    </source>
</evidence>
<dbReference type="SUPFAM" id="SSF54534">
    <property type="entry name" value="FKBP-like"/>
    <property type="match status" value="1"/>
</dbReference>
<dbReference type="Pfam" id="PF00639">
    <property type="entry name" value="Rotamase"/>
    <property type="match status" value="1"/>
</dbReference>
<evidence type="ECO:0000256" key="8">
    <source>
        <dbReference type="PROSITE-ProRule" id="PRU00278"/>
    </source>
</evidence>
<dbReference type="PROSITE" id="PS01096">
    <property type="entry name" value="PPIC_PPIASE_1"/>
    <property type="match status" value="1"/>
</dbReference>
<organism evidence="10 11">
    <name type="scientific">Microvirga arabica</name>
    <dbReference type="NCBI Taxonomy" id="1128671"/>
    <lineage>
        <taxon>Bacteria</taxon>
        <taxon>Pseudomonadati</taxon>
        <taxon>Pseudomonadota</taxon>
        <taxon>Alphaproteobacteria</taxon>
        <taxon>Hyphomicrobiales</taxon>
        <taxon>Methylobacteriaceae</taxon>
        <taxon>Microvirga</taxon>
    </lineage>
</organism>
<comment type="caution">
    <text evidence="10">The sequence shown here is derived from an EMBL/GenBank/DDBJ whole genome shotgun (WGS) entry which is preliminary data.</text>
</comment>
<dbReference type="InterPro" id="IPR027304">
    <property type="entry name" value="Trigger_fact/SurA_dom_sf"/>
</dbReference>
<evidence type="ECO:0000256" key="3">
    <source>
        <dbReference type="ARBA" id="ARBA00013194"/>
    </source>
</evidence>
<dbReference type="PANTHER" id="PTHR47245">
    <property type="entry name" value="PEPTIDYLPROLYL ISOMERASE"/>
    <property type="match status" value="1"/>
</dbReference>
<keyword evidence="5 8" id="KW-0697">Rotamase</keyword>
<protein>
    <recommendedName>
        <fullName evidence="4">Parvulin-like PPIase</fullName>
        <ecNumber evidence="3">5.2.1.8</ecNumber>
    </recommendedName>
    <alternativeName>
        <fullName evidence="6">Peptidyl-prolyl cis-trans isomerase plp</fullName>
    </alternativeName>
    <alternativeName>
        <fullName evidence="7">Rotamase plp</fullName>
    </alternativeName>
</protein>
<evidence type="ECO:0000259" key="9">
    <source>
        <dbReference type="PROSITE" id="PS50198"/>
    </source>
</evidence>
<keyword evidence="8 10" id="KW-0413">Isomerase</keyword>
<dbReference type="EMBL" id="JBHOMY010000122">
    <property type="protein sequence ID" value="MFC1460464.1"/>
    <property type="molecule type" value="Genomic_DNA"/>
</dbReference>
<dbReference type="GO" id="GO:0016853">
    <property type="term" value="F:isomerase activity"/>
    <property type="evidence" value="ECO:0007669"/>
    <property type="project" value="UniProtKB-KW"/>
</dbReference>
<evidence type="ECO:0000313" key="10">
    <source>
        <dbReference type="EMBL" id="MFC1460464.1"/>
    </source>
</evidence>
<dbReference type="EC" id="5.2.1.8" evidence="3"/>
<dbReference type="InterPro" id="IPR023058">
    <property type="entry name" value="PPIase_PpiC_CS"/>
</dbReference>
<evidence type="ECO:0000256" key="4">
    <source>
        <dbReference type="ARBA" id="ARBA00018370"/>
    </source>
</evidence>